<proteinExistence type="predicted"/>
<name>A0A8S5Q3K8_9CAUD</name>
<dbReference type="EMBL" id="BK015564">
    <property type="protein sequence ID" value="DAE13253.1"/>
    <property type="molecule type" value="Genomic_DNA"/>
</dbReference>
<reference evidence="1" key="1">
    <citation type="journal article" date="2021" name="Proc. Natl. Acad. Sci. U.S.A.">
        <title>A Catalog of Tens of Thousands of Viruses from Human Metagenomes Reveals Hidden Associations with Chronic Diseases.</title>
        <authorList>
            <person name="Tisza M.J."/>
            <person name="Buck C.B."/>
        </authorList>
    </citation>
    <scope>NUCLEOTIDE SEQUENCE</scope>
    <source>
        <strain evidence="1">CtLqe90</strain>
    </source>
</reference>
<evidence type="ECO:0000313" key="1">
    <source>
        <dbReference type="EMBL" id="DAE13253.1"/>
    </source>
</evidence>
<accession>A0A8S5Q3K8</accession>
<protein>
    <submittedName>
        <fullName evidence="1">Uncharacterized protein</fullName>
    </submittedName>
</protein>
<sequence>MRKLYCFFLFFIRKYNSSIRLDKSISALAFFFRLSLSF</sequence>
<organism evidence="1">
    <name type="scientific">Siphoviridae sp. ctLqe90</name>
    <dbReference type="NCBI Taxonomy" id="2825456"/>
    <lineage>
        <taxon>Viruses</taxon>
        <taxon>Duplodnaviria</taxon>
        <taxon>Heunggongvirae</taxon>
        <taxon>Uroviricota</taxon>
        <taxon>Caudoviricetes</taxon>
    </lineage>
</organism>